<protein>
    <submittedName>
        <fullName evidence="2">Uncharacterized protein</fullName>
    </submittedName>
</protein>
<evidence type="ECO:0000256" key="1">
    <source>
        <dbReference type="SAM" id="Phobius"/>
    </source>
</evidence>
<accession>A0A7X0RDV9</accession>
<comment type="caution">
    <text evidence="2">The sequence shown here is derived from an EMBL/GenBank/DDBJ whole genome shotgun (WGS) entry which is preliminary data.</text>
</comment>
<reference evidence="2 3" key="1">
    <citation type="submission" date="2020-08" db="EMBL/GenBank/DDBJ databases">
        <authorList>
            <person name="Seo M.-J."/>
        </authorList>
    </citation>
    <scope>NUCLEOTIDE SEQUENCE [LARGE SCALE GENOMIC DNA]</scope>
    <source>
        <strain evidence="2 3">KIGAM211</strain>
    </source>
</reference>
<evidence type="ECO:0000313" key="2">
    <source>
        <dbReference type="EMBL" id="MBB6626466.1"/>
    </source>
</evidence>
<keyword evidence="3" id="KW-1185">Reference proteome</keyword>
<organism evidence="2 3">
    <name type="scientific">Nocardioides luti</name>
    <dbReference type="NCBI Taxonomy" id="2761101"/>
    <lineage>
        <taxon>Bacteria</taxon>
        <taxon>Bacillati</taxon>
        <taxon>Actinomycetota</taxon>
        <taxon>Actinomycetes</taxon>
        <taxon>Propionibacteriales</taxon>
        <taxon>Nocardioidaceae</taxon>
        <taxon>Nocardioides</taxon>
    </lineage>
</organism>
<keyword evidence="1" id="KW-0472">Membrane</keyword>
<feature type="transmembrane region" description="Helical" evidence="1">
    <location>
        <begin position="36"/>
        <end position="57"/>
    </location>
</feature>
<proteinExistence type="predicted"/>
<keyword evidence="1" id="KW-1133">Transmembrane helix</keyword>
<sequence length="73" mass="7602">MLGPLPRLYRSLVIAAILLVGVAGGAWIAYVSALPLAATVGALCGAVLALGIAFVMVHDFSHPRRPARAVRRP</sequence>
<name>A0A7X0RDV9_9ACTN</name>
<evidence type="ECO:0000313" key="3">
    <source>
        <dbReference type="Proteomes" id="UP000523955"/>
    </source>
</evidence>
<dbReference type="Proteomes" id="UP000523955">
    <property type="component" value="Unassembled WGS sequence"/>
</dbReference>
<dbReference type="AlphaFoldDB" id="A0A7X0RDV9"/>
<dbReference type="RefSeq" id="WP_185251738.1">
    <property type="nucleotide sequence ID" value="NZ_JACKXE010000001.1"/>
</dbReference>
<dbReference type="EMBL" id="JACKXE010000001">
    <property type="protein sequence ID" value="MBB6626466.1"/>
    <property type="molecule type" value="Genomic_DNA"/>
</dbReference>
<gene>
    <name evidence="2" type="ORF">H5V45_03930</name>
</gene>
<feature type="transmembrane region" description="Helical" evidence="1">
    <location>
        <begin position="12"/>
        <end position="30"/>
    </location>
</feature>
<keyword evidence="1" id="KW-0812">Transmembrane</keyword>